<dbReference type="OrthoDB" id="6084504at2759"/>
<name>A0A9J7DW95_SPOLT</name>
<dbReference type="PROSITE" id="PS50090">
    <property type="entry name" value="MYB_LIKE"/>
    <property type="match status" value="1"/>
</dbReference>
<dbReference type="PANTHER" id="PTHR21411">
    <property type="entry name" value="APONTIC"/>
    <property type="match status" value="1"/>
</dbReference>
<protein>
    <recommendedName>
        <fullName evidence="2">Regulatory protein zeste</fullName>
    </recommendedName>
</protein>
<sequence>MSQKRSRSINWNEEEKQLLRSVLKQYSQIIENKSLSTNTNTIKTKAWEEIHTKFNELNSRPRALSQLKHQWKTMKINARKTYSIFKKEANKTGGGARPTSPSDAIIEVKDLLNPAELLRDHNVYDSDGIIIAEFDNPSTSKTFAIEVQDSPLLENIQKTNTAKIDNENIVISDDDIPVATTMKKNVPKKLPKRRLLASNNIKHGNKTRKDHGDYVDNIIEHSKMLKEDEHKRRMEMAEEEHAIKMEIYRQQLKNVSMEAEILKIKISCEHF</sequence>
<evidence type="ECO:0000259" key="6">
    <source>
        <dbReference type="PROSITE" id="PS50090"/>
    </source>
</evidence>
<evidence type="ECO:0000256" key="1">
    <source>
        <dbReference type="ARBA" id="ARBA00011764"/>
    </source>
</evidence>
<dbReference type="InterPro" id="IPR028002">
    <property type="entry name" value="Myb_DNA-bind_5"/>
</dbReference>
<comment type="subunit">
    <text evidence="1">Self-associates forming complexes of several hundred monomers.</text>
</comment>
<gene>
    <name evidence="8" type="primary">LOC111351592</name>
</gene>
<evidence type="ECO:0000256" key="2">
    <source>
        <dbReference type="ARBA" id="ARBA00016807"/>
    </source>
</evidence>
<reference evidence="8" key="1">
    <citation type="submission" date="2025-08" db="UniProtKB">
        <authorList>
            <consortium name="RefSeq"/>
        </authorList>
    </citation>
    <scope>IDENTIFICATION</scope>
    <source>
        <strain evidence="8">Ishihara</strain>
        <tissue evidence="8">Whole body</tissue>
    </source>
</reference>
<dbReference type="KEGG" id="sliu:111351592"/>
<keyword evidence="7" id="KW-1185">Reference proteome</keyword>
<dbReference type="PANTHER" id="PTHR21411:SF0">
    <property type="entry name" value="REGULATORY PROTEIN ZESTE"/>
    <property type="match status" value="1"/>
</dbReference>
<proteinExistence type="predicted"/>
<accession>A0A9J7DW95</accession>
<dbReference type="Pfam" id="PF13873">
    <property type="entry name" value="Myb_DNA-bind_5"/>
    <property type="match status" value="1"/>
</dbReference>
<feature type="domain" description="Myb-like" evidence="6">
    <location>
        <begin position="3"/>
        <end position="75"/>
    </location>
</feature>
<dbReference type="AlphaFoldDB" id="A0A9J7DW95"/>
<dbReference type="GeneID" id="111351592"/>
<dbReference type="Proteomes" id="UP000301870">
    <property type="component" value="Chromosome 14"/>
</dbReference>
<evidence type="ECO:0000313" key="8">
    <source>
        <dbReference type="RefSeq" id="XP_022819361.1"/>
    </source>
</evidence>
<evidence type="ECO:0000313" key="7">
    <source>
        <dbReference type="Proteomes" id="UP000301870"/>
    </source>
</evidence>
<evidence type="ECO:0000256" key="4">
    <source>
        <dbReference type="ARBA" id="ARBA00023163"/>
    </source>
</evidence>
<dbReference type="InterPro" id="IPR001005">
    <property type="entry name" value="SANT/Myb"/>
</dbReference>
<keyword evidence="4" id="KW-0804">Transcription</keyword>
<organism evidence="7 8">
    <name type="scientific">Spodoptera litura</name>
    <name type="common">Asian cotton leafworm</name>
    <dbReference type="NCBI Taxonomy" id="69820"/>
    <lineage>
        <taxon>Eukaryota</taxon>
        <taxon>Metazoa</taxon>
        <taxon>Ecdysozoa</taxon>
        <taxon>Arthropoda</taxon>
        <taxon>Hexapoda</taxon>
        <taxon>Insecta</taxon>
        <taxon>Pterygota</taxon>
        <taxon>Neoptera</taxon>
        <taxon>Endopterygota</taxon>
        <taxon>Lepidoptera</taxon>
        <taxon>Glossata</taxon>
        <taxon>Ditrysia</taxon>
        <taxon>Noctuoidea</taxon>
        <taxon>Noctuidae</taxon>
        <taxon>Amphipyrinae</taxon>
        <taxon>Spodoptera</taxon>
    </lineage>
</organism>
<dbReference type="RefSeq" id="XP_022819361.1">
    <property type="nucleotide sequence ID" value="XM_022963593.1"/>
</dbReference>
<comment type="function">
    <text evidence="5">Involved in transvection phenomena (= synapsis-dependent gene expression), where the synaptic pairing of chromosomes carrying genes with which zeste interacts influences the expression of these genes. Zeste binds to DNA and stimulates transcription from a nearby promoter.</text>
</comment>
<evidence type="ECO:0000256" key="5">
    <source>
        <dbReference type="ARBA" id="ARBA00025466"/>
    </source>
</evidence>
<evidence type="ECO:0000256" key="3">
    <source>
        <dbReference type="ARBA" id="ARBA00023015"/>
    </source>
</evidence>
<keyword evidence="3" id="KW-0805">Transcription regulation</keyword>